<keyword evidence="2" id="KW-1185">Reference proteome</keyword>
<reference evidence="1 2" key="1">
    <citation type="submission" date="2023-03" db="EMBL/GenBank/DDBJ databases">
        <title>Genome insight into feeding habits of ladybird beetles.</title>
        <authorList>
            <person name="Li H.-S."/>
            <person name="Huang Y.-H."/>
            <person name="Pang H."/>
        </authorList>
    </citation>
    <scope>NUCLEOTIDE SEQUENCE [LARGE SCALE GENOMIC DNA]</scope>
    <source>
        <strain evidence="1">SYSU_2023b</strain>
        <tissue evidence="1">Whole body</tissue>
    </source>
</reference>
<comment type="caution">
    <text evidence="1">The sequence shown here is derived from an EMBL/GenBank/DDBJ whole genome shotgun (WGS) entry which is preliminary data.</text>
</comment>
<name>A0AAW1UU56_9CUCU</name>
<proteinExistence type="predicted"/>
<sequence>MSIKLLVISRLCWEIVDENDILRNDCQNLIQLRRAVRKIYKGMKLKQYEIYFRYSQTKFILVHDQFSYAIFYTMDSTGILYLFLLDCDDYIPGTRKFLERLDARKLREAKIANRSKYELRIPEQDYVSDSEDEEDPSEKVPTNSEIIGYAVRNLGHVSCFNMDLLFHCNLLAALKKGKTHYQFLECLWEIFIIITALSVV</sequence>
<dbReference type="EMBL" id="JARQZJ010000092">
    <property type="protein sequence ID" value="KAK9884043.1"/>
    <property type="molecule type" value="Genomic_DNA"/>
</dbReference>
<organism evidence="1 2">
    <name type="scientific">Henosepilachna vigintioctopunctata</name>
    <dbReference type="NCBI Taxonomy" id="420089"/>
    <lineage>
        <taxon>Eukaryota</taxon>
        <taxon>Metazoa</taxon>
        <taxon>Ecdysozoa</taxon>
        <taxon>Arthropoda</taxon>
        <taxon>Hexapoda</taxon>
        <taxon>Insecta</taxon>
        <taxon>Pterygota</taxon>
        <taxon>Neoptera</taxon>
        <taxon>Endopterygota</taxon>
        <taxon>Coleoptera</taxon>
        <taxon>Polyphaga</taxon>
        <taxon>Cucujiformia</taxon>
        <taxon>Coccinelloidea</taxon>
        <taxon>Coccinellidae</taxon>
        <taxon>Epilachninae</taxon>
        <taxon>Epilachnini</taxon>
        <taxon>Henosepilachna</taxon>
    </lineage>
</organism>
<gene>
    <name evidence="1" type="ORF">WA026_004977</name>
</gene>
<evidence type="ECO:0000313" key="1">
    <source>
        <dbReference type="EMBL" id="KAK9884043.1"/>
    </source>
</evidence>
<accession>A0AAW1UU56</accession>
<evidence type="ECO:0000313" key="2">
    <source>
        <dbReference type="Proteomes" id="UP001431783"/>
    </source>
</evidence>
<dbReference type="Proteomes" id="UP001431783">
    <property type="component" value="Unassembled WGS sequence"/>
</dbReference>
<protein>
    <submittedName>
        <fullName evidence="1">Uncharacterized protein</fullName>
    </submittedName>
</protein>
<dbReference type="AlphaFoldDB" id="A0AAW1UU56"/>